<evidence type="ECO:0000313" key="5">
    <source>
        <dbReference type="EMBL" id="KAJ7016514.1"/>
    </source>
</evidence>
<feature type="region of interest" description="Disordered" evidence="3">
    <location>
        <begin position="620"/>
        <end position="639"/>
    </location>
</feature>
<feature type="compositionally biased region" description="Acidic residues" evidence="3">
    <location>
        <begin position="320"/>
        <end position="344"/>
    </location>
</feature>
<feature type="compositionally biased region" description="Polar residues" evidence="3">
    <location>
        <begin position="1632"/>
        <end position="1641"/>
    </location>
</feature>
<dbReference type="GO" id="GO:0003676">
    <property type="term" value="F:nucleic acid binding"/>
    <property type="evidence" value="ECO:0007669"/>
    <property type="project" value="InterPro"/>
</dbReference>
<organism evidence="5 6">
    <name type="scientific">Mycena alexandri</name>
    <dbReference type="NCBI Taxonomy" id="1745969"/>
    <lineage>
        <taxon>Eukaryota</taxon>
        <taxon>Fungi</taxon>
        <taxon>Dikarya</taxon>
        <taxon>Basidiomycota</taxon>
        <taxon>Agaricomycotina</taxon>
        <taxon>Agaricomycetes</taxon>
        <taxon>Agaricomycetidae</taxon>
        <taxon>Agaricales</taxon>
        <taxon>Marasmiineae</taxon>
        <taxon>Mycenaceae</taxon>
        <taxon>Mycena</taxon>
    </lineage>
</organism>
<feature type="compositionally biased region" description="Basic and acidic residues" evidence="3">
    <location>
        <begin position="673"/>
        <end position="694"/>
    </location>
</feature>
<keyword evidence="1" id="KW-0863">Zinc-finger</keyword>
<dbReference type="GO" id="GO:0008270">
    <property type="term" value="F:zinc ion binding"/>
    <property type="evidence" value="ECO:0007669"/>
    <property type="project" value="UniProtKB-KW"/>
</dbReference>
<accession>A0AAD6RWJ3</accession>
<comment type="caution">
    <text evidence="5">The sequence shown here is derived from an EMBL/GenBank/DDBJ whole genome shotgun (WGS) entry which is preliminary data.</text>
</comment>
<feature type="compositionally biased region" description="Low complexity" evidence="3">
    <location>
        <begin position="79"/>
        <end position="93"/>
    </location>
</feature>
<feature type="compositionally biased region" description="Low complexity" evidence="3">
    <location>
        <begin position="2127"/>
        <end position="2136"/>
    </location>
</feature>
<evidence type="ECO:0000313" key="6">
    <source>
        <dbReference type="Proteomes" id="UP001218188"/>
    </source>
</evidence>
<dbReference type="InterPro" id="IPR001878">
    <property type="entry name" value="Znf_CCHC"/>
</dbReference>
<sequence>MRFDSEAEQRAYEAALDPEEYQQLLEFQRRFEEEGEINVGPQAGPSHGHRKENKKKGKHLPRYRSNPTTPNMDPEDSDGQSSGSSPSSLSSSGKPEKPERMPPPPPHSFSAPLRTTYDMPIRGSKEAPKTFRGKYTDVQRWVDHYEQLLNKCRITNEQEKCENILAYCSIDVQNVIQTMESFERSRWPRLRKEILRHFDAERVYQKYKPADVEKYAMKKRQEACYSLTQWRKYFVKYNSIAGGPLTKGYLSREDYNAYFLIGIQRPLRQILENRILQSNPNRNDEAQYTIREINEAAEWYFRRNRYESLMIRAADLGEELDDDYSGNESDNEASGSDDEESDYEEFMRKKKQRAKKKKLERTTKKLATKKMASDKSTQKFQGNEDEIAGMIRKLYAMRLDDPEYAPIFYKVMVMDQTGTAGKCVKPPVVDRGESTRLPLNRPPMPRQGPDVRPPNPTSYPNNIPLGTTTAGGANSTSAPGCFGCDEPGHRISECRRIQELLAKGVLGRGEDGRHLVMGNGGWIGKNTGESLVTAAERIAAANAPRVMLNFVDEFPGYESYNERVSHFYQLEERTEEYDSDPGVKSPEGGDEEPWLNEGIAQDRRTAVSNFYRAEARRARIEEMSSDEESGGESQRVYVTRPREVAEASVQVVERTEPSTRRARQLVFDGVYPPRRDRSQMREVKDLQKEGREEEAPVSTRTEPVTALAPPPPQLAINKGSTGKLPAKPTTRSSSPAKDAAPDIQPFEARRVRFTEDDIEMEDTAEGRKKRFSRKKSEEPVKANTGRQADSEENKLVVGRQSELSPTVSKQAVMDRIMDVQIPMSLRELIVTSKEIRTEIQDLIKVKNVRAVLLGSVQHHPLIANLNWPREEQGVLIKIGMTTNGKQVCAIIDTGSQLDVVRSDIAALFIGRSVDMSQVTNMKDANGGKGQLQGQIHGVEFNCGGAVTSANLWVSQKAPFELLLGRPWQRGNLVSIDERTEGTYLIFKDRETRKPRYELLAVPYDGPIGDFRSGGASQYQTFTLLKEDESVTLSSMIHKKKTTSACLTEKGNTLESDSSRADAAMKRSWDQSERLTRLVSAAELAGASLNLLHAFVEVWAYISFLFLSRAAKRVNKGPAGRVYKKEERLTEDPATPTRLFQLLMSLSRNPAIPLPFPAPSETFQYLSRLTFSEPPVPIVRISAIGPVETVVDAVSRQWQKVANNQPIDVDPTFCAAPQSEYYGSVTLPNGQELHRSSAQNVFRVFRNRTTGLPYTLSCHEFTFHLATPRNPQQTWSLELVYPNDQRLHEAMRTMSPLDPADDVGFPVHATPRAPPMISMAERTRLPVNSSVRPEDTQTTRQPVTTHRALSALSLDNDILQDETRAQRQSLLSQEETFHNAGTECTAHGERVYASPFSTSYDDLLDLDPISSESSEEPGVCGFCFEPQHGTARDCPLYGPRTRRTFDASAFNAVAQLAVGAGSDAEIMPTIDEGAEEGMSEESDESFSIEMRRVLDVAIGPTIREWMGVPQAEQRVFRSLEALVKEARAAFDMYTNDTALRLADMREQNRLQLERDKFSDPLERQMAVESGRLLEELERTNRREQQQRVEQAEAKLMERTLAMQVRVRMEEERERKADDPNYIGAFSPLDRHATSSLNSSSDSYPAHPSPLATSTPRCGRIITRDHWSSSDSATSDSYSHSYDEISIPPFSESGERLLTMDHESWSPAHSEWSVGAFIVNPTWIIDDALDRMHTRSLAEDESSTGIPASTRNSSSTRSCEASVVSEPLRPSTIPLALQEALAEWVEEGAEHRRTTNHYEEEMVCDPGRQAMEILHGSLAKFVDYAAMAAEGVELLRTQSSLGVSPPSSATSSVSDSEPNPTHAATSLDFTLPSRHRASAQHADADTDTSPATNTQVATDAIAVGFEITSMRGNGLKRKRSEDEEGGFRRRKKFPLVATGLTDSRIIELFGGVRLGILETIRRVEEMALYRFEVDERSFPAFFTHHPLLHDFEAAKLQVLANILQRQGCEGPATLLYEILAIRLRDEYAVSHLLNAGYLDDNFPEETSRYWELMGVFPDRLDPEDRYRLSENPGRQSEDDSDLESDSSAAEPTDHNYAGSGSVDMQRSLMYPSLRDERPPTGLDDSSVIDPAPSHDASPSPGPLLYPTDEGLANRAAQVAQRAANSPDTRLIKYAAPNTLSLPEFLRARGQFNVDLDDPVAFRAACVRAGIEQRTHHADGLASEARDEDVGDRSDDEFVVLEHNALGLRFD</sequence>
<keyword evidence="2" id="KW-0175">Coiled coil</keyword>
<feature type="region of interest" description="Disordered" evidence="3">
    <location>
        <begin position="1838"/>
        <end position="1891"/>
    </location>
</feature>
<feature type="compositionally biased region" description="Polar residues" evidence="3">
    <location>
        <begin position="1855"/>
        <end position="1866"/>
    </location>
</feature>
<feature type="region of interest" description="Disordered" evidence="3">
    <location>
        <begin position="2060"/>
        <end position="2146"/>
    </location>
</feature>
<feature type="region of interest" description="Disordered" evidence="3">
    <location>
        <begin position="1631"/>
        <end position="1655"/>
    </location>
</feature>
<evidence type="ECO:0000256" key="2">
    <source>
        <dbReference type="SAM" id="Coils"/>
    </source>
</evidence>
<feature type="compositionally biased region" description="Pro residues" evidence="3">
    <location>
        <begin position="440"/>
        <end position="455"/>
    </location>
</feature>
<feature type="compositionally biased region" description="Basic residues" evidence="3">
    <location>
        <begin position="47"/>
        <end position="62"/>
    </location>
</feature>
<feature type="region of interest" description="Disordered" evidence="3">
    <location>
        <begin position="320"/>
        <end position="380"/>
    </location>
</feature>
<name>A0AAD6RWJ3_9AGAR</name>
<feature type="domain" description="CCHC-type" evidence="4">
    <location>
        <begin position="481"/>
        <end position="496"/>
    </location>
</feature>
<keyword evidence="1" id="KW-0862">Zinc</keyword>
<feature type="region of interest" description="Disordered" evidence="3">
    <location>
        <begin position="1"/>
        <end position="130"/>
    </location>
</feature>
<feature type="region of interest" description="Disordered" evidence="3">
    <location>
        <begin position="424"/>
        <end position="455"/>
    </location>
</feature>
<dbReference type="CDD" id="cd00303">
    <property type="entry name" value="retropepsin_like"/>
    <property type="match status" value="1"/>
</dbReference>
<dbReference type="InterPro" id="IPR021109">
    <property type="entry name" value="Peptidase_aspartic_dom_sf"/>
</dbReference>
<feature type="region of interest" description="Disordered" evidence="3">
    <location>
        <begin position="573"/>
        <end position="599"/>
    </location>
</feature>
<dbReference type="EMBL" id="JARJCM010000493">
    <property type="protein sequence ID" value="KAJ7016514.1"/>
    <property type="molecule type" value="Genomic_DNA"/>
</dbReference>
<evidence type="ECO:0000256" key="3">
    <source>
        <dbReference type="SAM" id="MobiDB-lite"/>
    </source>
</evidence>
<gene>
    <name evidence="5" type="ORF">C8F04DRAFT_1281195</name>
</gene>
<protein>
    <recommendedName>
        <fullName evidence="4">CCHC-type domain-containing protein</fullName>
    </recommendedName>
</protein>
<evidence type="ECO:0000256" key="1">
    <source>
        <dbReference type="PROSITE-ProRule" id="PRU00047"/>
    </source>
</evidence>
<feature type="region of interest" description="Disordered" evidence="3">
    <location>
        <begin position="646"/>
        <end position="794"/>
    </location>
</feature>
<feature type="compositionally biased region" description="Low complexity" evidence="3">
    <location>
        <begin position="1838"/>
        <end position="1854"/>
    </location>
</feature>
<dbReference type="PROSITE" id="PS50158">
    <property type="entry name" value="ZF_CCHC"/>
    <property type="match status" value="1"/>
</dbReference>
<keyword evidence="6" id="KW-1185">Reference proteome</keyword>
<dbReference type="Proteomes" id="UP001218188">
    <property type="component" value="Unassembled WGS sequence"/>
</dbReference>
<dbReference type="Gene3D" id="2.40.70.10">
    <property type="entry name" value="Acid Proteases"/>
    <property type="match status" value="1"/>
</dbReference>
<keyword evidence="1" id="KW-0479">Metal-binding</keyword>
<feature type="region of interest" description="Disordered" evidence="3">
    <location>
        <begin position="1734"/>
        <end position="1763"/>
    </location>
</feature>
<feature type="compositionally biased region" description="Basic residues" evidence="3">
    <location>
        <begin position="348"/>
        <end position="368"/>
    </location>
</feature>
<reference evidence="5" key="1">
    <citation type="submission" date="2023-03" db="EMBL/GenBank/DDBJ databases">
        <title>Massive genome expansion in bonnet fungi (Mycena s.s.) driven by repeated elements and novel gene families across ecological guilds.</title>
        <authorList>
            <consortium name="Lawrence Berkeley National Laboratory"/>
            <person name="Harder C.B."/>
            <person name="Miyauchi S."/>
            <person name="Viragh M."/>
            <person name="Kuo A."/>
            <person name="Thoen E."/>
            <person name="Andreopoulos B."/>
            <person name="Lu D."/>
            <person name="Skrede I."/>
            <person name="Drula E."/>
            <person name="Henrissat B."/>
            <person name="Morin E."/>
            <person name="Kohler A."/>
            <person name="Barry K."/>
            <person name="LaButti K."/>
            <person name="Morin E."/>
            <person name="Salamov A."/>
            <person name="Lipzen A."/>
            <person name="Mereny Z."/>
            <person name="Hegedus B."/>
            <person name="Baldrian P."/>
            <person name="Stursova M."/>
            <person name="Weitz H."/>
            <person name="Taylor A."/>
            <person name="Grigoriev I.V."/>
            <person name="Nagy L.G."/>
            <person name="Martin F."/>
            <person name="Kauserud H."/>
        </authorList>
    </citation>
    <scope>NUCLEOTIDE SEQUENCE</scope>
    <source>
        <strain evidence="5">CBHHK200</strain>
    </source>
</reference>
<proteinExistence type="predicted"/>
<feature type="coiled-coil region" evidence="2">
    <location>
        <begin position="1565"/>
        <end position="1600"/>
    </location>
</feature>
<feature type="compositionally biased region" description="Polar residues" evidence="3">
    <location>
        <begin position="1741"/>
        <end position="1757"/>
    </location>
</feature>
<feature type="compositionally biased region" description="Basic and acidic residues" evidence="3">
    <location>
        <begin position="1"/>
        <end position="11"/>
    </location>
</feature>
<evidence type="ECO:0000259" key="4">
    <source>
        <dbReference type="PROSITE" id="PS50158"/>
    </source>
</evidence>